<evidence type="ECO:0000313" key="2">
    <source>
        <dbReference type="EMBL" id="KAL3397065.1"/>
    </source>
</evidence>
<feature type="region of interest" description="Disordered" evidence="1">
    <location>
        <begin position="277"/>
        <end position="315"/>
    </location>
</feature>
<reference evidence="2 3" key="1">
    <citation type="journal article" date="2024" name="bioRxiv">
        <title>A reference genome for Trichogramma kaykai: A tiny desert-dwelling parasitoid wasp with competing sex-ratio distorters.</title>
        <authorList>
            <person name="Culotta J."/>
            <person name="Lindsey A.R."/>
        </authorList>
    </citation>
    <scope>NUCLEOTIDE SEQUENCE [LARGE SCALE GENOMIC DNA]</scope>
    <source>
        <strain evidence="2 3">KSX58</strain>
    </source>
</reference>
<dbReference type="InterPro" id="IPR029062">
    <property type="entry name" value="Class_I_gatase-like"/>
</dbReference>
<dbReference type="Gene3D" id="3.40.50.880">
    <property type="match status" value="1"/>
</dbReference>
<name>A0ABD2WW94_9HYME</name>
<accession>A0ABD2WW94</accession>
<protein>
    <submittedName>
        <fullName evidence="2">Uncharacterized protein</fullName>
    </submittedName>
</protein>
<organism evidence="2 3">
    <name type="scientific">Trichogramma kaykai</name>
    <dbReference type="NCBI Taxonomy" id="54128"/>
    <lineage>
        <taxon>Eukaryota</taxon>
        <taxon>Metazoa</taxon>
        <taxon>Ecdysozoa</taxon>
        <taxon>Arthropoda</taxon>
        <taxon>Hexapoda</taxon>
        <taxon>Insecta</taxon>
        <taxon>Pterygota</taxon>
        <taxon>Neoptera</taxon>
        <taxon>Endopterygota</taxon>
        <taxon>Hymenoptera</taxon>
        <taxon>Apocrita</taxon>
        <taxon>Proctotrupomorpha</taxon>
        <taxon>Chalcidoidea</taxon>
        <taxon>Trichogrammatidae</taxon>
        <taxon>Trichogramma</taxon>
    </lineage>
</organism>
<evidence type="ECO:0000313" key="3">
    <source>
        <dbReference type="Proteomes" id="UP001627154"/>
    </source>
</evidence>
<evidence type="ECO:0000256" key="1">
    <source>
        <dbReference type="SAM" id="MobiDB-lite"/>
    </source>
</evidence>
<dbReference type="EMBL" id="JBJJXI010000067">
    <property type="protein sequence ID" value="KAL3397065.1"/>
    <property type="molecule type" value="Genomic_DNA"/>
</dbReference>
<dbReference type="Proteomes" id="UP001627154">
    <property type="component" value="Unassembled WGS sequence"/>
</dbReference>
<feature type="compositionally biased region" description="Low complexity" evidence="1">
    <location>
        <begin position="278"/>
        <end position="299"/>
    </location>
</feature>
<proteinExistence type="predicted"/>
<comment type="caution">
    <text evidence="2">The sequence shown here is derived from an EMBL/GenBank/DDBJ whole genome shotgun (WGS) entry which is preliminary data.</text>
</comment>
<keyword evidence="3" id="KW-1185">Reference proteome</keyword>
<sequence>MRAAAATGSGSNLVRHFSLGQALGLPLVKPGVFPPPIWDPKMPRRYNRKAVPSIAVILTGCGYKDGTDVQEAIHTIMHISRHDIRPTCFAAEGLQRYVVDHITDLADLSPREMTRESSRMIMRPVGLLRKLRVQDHQGIIIPGGKGIGYNITDYFTREPDNAHEFWMDEALINTLRDFHSRRKPMGFLGIASILVARVFPGVHVTWGDTRILRQYGNDYLPDHARRLRAVHEDRPPNIVFHDPNHNIFSSPGALAERLQYYEFSRDVGTLVDAVSKLNGRNENNSGRNEGISSRSSSSSWIYPGDNEERTRSTVVDSRGNVSRYSIDEKKKKKKTAFHTTTIRRGVSAHTSNRRLPRIQGRHRRVSRPHLDRRLLHPSYTTTVGVRIPPARSYPRPFALASLTDNRYFSLTNG</sequence>
<dbReference type="PANTHER" id="PTHR10224:SF15">
    <property type="entry name" value="ES1 PROTEIN, MITOCHONDRIAL"/>
    <property type="match status" value="1"/>
</dbReference>
<dbReference type="PANTHER" id="PTHR10224">
    <property type="entry name" value="ES1 PROTEIN HOMOLOG, MITOCHONDRIAL"/>
    <property type="match status" value="1"/>
</dbReference>
<dbReference type="SUPFAM" id="SSF52317">
    <property type="entry name" value="Class I glutamine amidotransferase-like"/>
    <property type="match status" value="1"/>
</dbReference>
<gene>
    <name evidence="2" type="ORF">TKK_009098</name>
</gene>
<dbReference type="AlphaFoldDB" id="A0ABD2WW94"/>